<protein>
    <submittedName>
        <fullName evidence="1">Uncharacterized protein</fullName>
    </submittedName>
</protein>
<sequence length="108" mass="12366">MAEENGTLELELEESFMSPIHDAIPKPPEASTSIEPFRLEDSRFDSIDEIMEEVEDNHHQESLLEIDSEFGGDGEVEESFMSTFHDSIPKPTEVTTSIERIRLEHFDL</sequence>
<evidence type="ECO:0000313" key="1">
    <source>
        <dbReference type="EMBL" id="KNE99807.1"/>
    </source>
</evidence>
<dbReference type="Proteomes" id="UP000054564">
    <property type="component" value="Unassembled WGS sequence"/>
</dbReference>
<comment type="caution">
    <text evidence="1">The sequence shown here is derived from an EMBL/GenBank/DDBJ whole genome shotgun (WGS) entry which is preliminary data.</text>
</comment>
<proteinExistence type="predicted"/>
<organism evidence="1 2">
    <name type="scientific">Puccinia striiformis f. sp. tritici PST-78</name>
    <dbReference type="NCBI Taxonomy" id="1165861"/>
    <lineage>
        <taxon>Eukaryota</taxon>
        <taxon>Fungi</taxon>
        <taxon>Dikarya</taxon>
        <taxon>Basidiomycota</taxon>
        <taxon>Pucciniomycotina</taxon>
        <taxon>Pucciniomycetes</taxon>
        <taxon>Pucciniales</taxon>
        <taxon>Pucciniaceae</taxon>
        <taxon>Puccinia</taxon>
    </lineage>
</organism>
<evidence type="ECO:0000313" key="2">
    <source>
        <dbReference type="Proteomes" id="UP000054564"/>
    </source>
</evidence>
<reference evidence="2" key="2">
    <citation type="submission" date="2014-03" db="EMBL/GenBank/DDBJ databases">
        <title>The Genome Sequence of Puccinia striiformis f. sp. tritici PST-78.</title>
        <authorList>
            <consortium name="The Broad Institute Genome Sequencing Platform"/>
            <person name="Cuomo C."/>
            <person name="Hulbert S."/>
            <person name="Chen X."/>
            <person name="Walker B."/>
            <person name="Young S.K."/>
            <person name="Zeng Q."/>
            <person name="Gargeya S."/>
            <person name="Fitzgerald M."/>
            <person name="Haas B."/>
            <person name="Abouelleil A."/>
            <person name="Alvarado L."/>
            <person name="Arachchi H.M."/>
            <person name="Berlin A.M."/>
            <person name="Chapman S.B."/>
            <person name="Goldberg J."/>
            <person name="Griggs A."/>
            <person name="Gujja S."/>
            <person name="Hansen M."/>
            <person name="Howarth C."/>
            <person name="Imamovic A."/>
            <person name="Larimer J."/>
            <person name="McCowan C."/>
            <person name="Montmayeur A."/>
            <person name="Murphy C."/>
            <person name="Neiman D."/>
            <person name="Pearson M."/>
            <person name="Priest M."/>
            <person name="Roberts A."/>
            <person name="Saif S."/>
            <person name="Shea T."/>
            <person name="Sisk P."/>
            <person name="Sykes S."/>
            <person name="Wortman J."/>
            <person name="Nusbaum C."/>
            <person name="Birren B."/>
        </authorList>
    </citation>
    <scope>NUCLEOTIDE SEQUENCE [LARGE SCALE GENOMIC DNA]</scope>
    <source>
        <strain evidence="2">race PST-78</strain>
    </source>
</reference>
<accession>A0A0L0VKJ9</accession>
<gene>
    <name evidence="1" type="ORF">PSTG_06896</name>
</gene>
<dbReference type="EMBL" id="AJIL01000042">
    <property type="protein sequence ID" value="KNE99806.1"/>
    <property type="molecule type" value="Genomic_DNA"/>
</dbReference>
<name>A0A0L0VKJ9_9BASI</name>
<reference evidence="1" key="1">
    <citation type="submission" date="2014-03" db="EMBL/GenBank/DDBJ databases">
        <title>Cloning and expression analysis of gamma-glutamylcysteines synthetase in perennial ryegrass.</title>
        <authorList>
            <person name="Wei S."/>
            <person name="Sun Z."/>
        </authorList>
    </citation>
    <scope>NUCLEOTIDE SEQUENCE</scope>
    <source>
        <strain evidence="1">Race PST-78</strain>
    </source>
</reference>
<dbReference type="EMBL" id="AJIL01000042">
    <property type="protein sequence ID" value="KNE99805.1"/>
    <property type="molecule type" value="Genomic_DNA"/>
</dbReference>
<dbReference type="EMBL" id="AJIL01000042">
    <property type="protein sequence ID" value="KNE99807.1"/>
    <property type="molecule type" value="Genomic_DNA"/>
</dbReference>
<keyword evidence="2" id="KW-1185">Reference proteome</keyword>
<dbReference type="AlphaFoldDB" id="A0A0L0VKJ9"/>